<evidence type="ECO:0000259" key="1">
    <source>
        <dbReference type="Pfam" id="PF17194"/>
    </source>
</evidence>
<keyword evidence="3" id="KW-1185">Reference proteome</keyword>
<accession>A0A5R8K9W3</accession>
<organism evidence="2 3">
    <name type="scientific">Phragmitibacter flavus</name>
    <dbReference type="NCBI Taxonomy" id="2576071"/>
    <lineage>
        <taxon>Bacteria</taxon>
        <taxon>Pseudomonadati</taxon>
        <taxon>Verrucomicrobiota</taxon>
        <taxon>Verrucomicrobiia</taxon>
        <taxon>Verrucomicrobiales</taxon>
        <taxon>Verrucomicrobiaceae</taxon>
        <taxon>Phragmitibacter</taxon>
    </lineage>
</organism>
<evidence type="ECO:0000313" key="2">
    <source>
        <dbReference type="EMBL" id="TLD69098.1"/>
    </source>
</evidence>
<dbReference type="AlphaFoldDB" id="A0A5R8K9W3"/>
<dbReference type="Pfam" id="PF11459">
    <property type="entry name" value="AbiEi_3"/>
    <property type="match status" value="1"/>
</dbReference>
<gene>
    <name evidence="2" type="ORF">FEM03_19725</name>
</gene>
<proteinExistence type="predicted"/>
<sequence>MPLTNRPNRIKLLHGLPRGKPVSTVDLRAIGVSPALASHYVKSGWLLRLGRGIFMFPQDTLERDACLKFLGTQIPGLHVAGKTALSWRGVRIQLPARERLVLWADEPGKLPLWFTQRFAARYTSSQLFHHTLPKHHGLEPLPESPDGPLVSVPERALLEMLSDVGLRQSIEEARQIMETLRSLRNEVLDVLLEHCTRIKVIRICLQWGEEMNLPWADEARKRMSLSLEARGSKSRWTARLKDGTTLILKP</sequence>
<dbReference type="InterPro" id="IPR021561">
    <property type="entry name" value="AbiEi_3"/>
</dbReference>
<comment type="caution">
    <text evidence="2">The sequence shown here is derived from an EMBL/GenBank/DDBJ whole genome shotgun (WGS) entry which is preliminary data.</text>
</comment>
<evidence type="ECO:0000313" key="3">
    <source>
        <dbReference type="Proteomes" id="UP000306196"/>
    </source>
</evidence>
<reference evidence="2 3" key="1">
    <citation type="submission" date="2019-05" db="EMBL/GenBank/DDBJ databases">
        <title>Verrucobacter flavum gen. nov., sp. nov. a new member of the family Verrucomicrobiaceae.</title>
        <authorList>
            <person name="Szuroczki S."/>
            <person name="Abbaszade G."/>
            <person name="Szabo A."/>
            <person name="Felfoldi T."/>
            <person name="Schumann P."/>
            <person name="Boka K."/>
            <person name="Keki Z."/>
            <person name="Toumi M."/>
            <person name="Toth E."/>
        </authorList>
    </citation>
    <scope>NUCLEOTIDE SEQUENCE [LARGE SCALE GENOMIC DNA]</scope>
    <source>
        <strain evidence="2 3">MG-N-17</strain>
    </source>
</reference>
<dbReference type="RefSeq" id="WP_138088022.1">
    <property type="nucleotide sequence ID" value="NZ_VAUV01000016.1"/>
</dbReference>
<feature type="domain" description="Transcriptional regulator AbiEi antitoxin N-terminal" evidence="1">
    <location>
        <begin position="11"/>
        <end position="93"/>
    </location>
</feature>
<dbReference type="OrthoDB" id="1550938at2"/>
<dbReference type="EMBL" id="VAUV01000016">
    <property type="protein sequence ID" value="TLD69098.1"/>
    <property type="molecule type" value="Genomic_DNA"/>
</dbReference>
<dbReference type="Pfam" id="PF17194">
    <property type="entry name" value="AbiEi_3_N"/>
    <property type="match status" value="1"/>
</dbReference>
<dbReference type="InterPro" id="IPR033455">
    <property type="entry name" value="AbiEi_3_N"/>
</dbReference>
<protein>
    <recommendedName>
        <fullName evidence="1">Transcriptional regulator AbiEi antitoxin N-terminal domain-containing protein</fullName>
    </recommendedName>
</protein>
<dbReference type="Proteomes" id="UP000306196">
    <property type="component" value="Unassembled WGS sequence"/>
</dbReference>
<name>A0A5R8K9W3_9BACT</name>